<dbReference type="GO" id="GO:0016020">
    <property type="term" value="C:membrane"/>
    <property type="evidence" value="ECO:0007669"/>
    <property type="project" value="TreeGrafter"/>
</dbReference>
<accession>A0A1Y2HGV8</accession>
<dbReference type="EMBL" id="MCFL01000033">
    <property type="protein sequence ID" value="ORZ33817.1"/>
    <property type="molecule type" value="Genomic_DNA"/>
</dbReference>
<evidence type="ECO:0000313" key="3">
    <source>
        <dbReference type="Proteomes" id="UP000193411"/>
    </source>
</evidence>
<dbReference type="Proteomes" id="UP000193411">
    <property type="component" value="Unassembled WGS sequence"/>
</dbReference>
<reference evidence="2 3" key="1">
    <citation type="submission" date="2016-07" db="EMBL/GenBank/DDBJ databases">
        <title>Pervasive Adenine N6-methylation of Active Genes in Fungi.</title>
        <authorList>
            <consortium name="DOE Joint Genome Institute"/>
            <person name="Mondo S.J."/>
            <person name="Dannebaum R.O."/>
            <person name="Kuo R.C."/>
            <person name="Labutti K."/>
            <person name="Haridas S."/>
            <person name="Kuo A."/>
            <person name="Salamov A."/>
            <person name="Ahrendt S.R."/>
            <person name="Lipzen A."/>
            <person name="Sullivan W."/>
            <person name="Andreopoulos W.B."/>
            <person name="Clum A."/>
            <person name="Lindquist E."/>
            <person name="Daum C."/>
            <person name="Ramamoorthy G.K."/>
            <person name="Gryganskyi A."/>
            <person name="Culley D."/>
            <person name="Magnuson J.K."/>
            <person name="James T.Y."/>
            <person name="O'Malley M.A."/>
            <person name="Stajich J.E."/>
            <person name="Spatafora J.W."/>
            <person name="Visel A."/>
            <person name="Grigoriev I.V."/>
        </authorList>
    </citation>
    <scope>NUCLEOTIDE SEQUENCE [LARGE SCALE GENOMIC DNA]</scope>
    <source>
        <strain evidence="2 3">PL171</strain>
    </source>
</reference>
<sequence length="268" mass="29618">MTAPNTSSAPVVKPTVTDRLHGKLVAGIEYPTAAVASYIVSPRTLLGVRLVLFTFMLAVGITSLVDWFSITRGFALDLMYFAFFTNCNLWGLIFYLGLALPRLRSFPAPCHSALALVHVELSFHPLVVLVYWLFLSSRFFTTADALERFISASSHGVTFVVVLIEVMLGGMAMNPWAVVPVVLLLCIYTVWAIVYHAIGDRWVYGFLDPTQPAAAYMYPGILIASVIFFGFMMLVHRLRNRVFAGRSLILPTAAVNKSVFEEASAVNK</sequence>
<comment type="caution">
    <text evidence="2">The sequence shown here is derived from an EMBL/GenBank/DDBJ whole genome shotgun (WGS) entry which is preliminary data.</text>
</comment>
<name>A0A1Y2HGV8_9FUNG</name>
<gene>
    <name evidence="2" type="ORF">BCR44DRAFT_1501004</name>
</gene>
<feature type="transmembrane region" description="Helical" evidence="1">
    <location>
        <begin position="80"/>
        <end position="101"/>
    </location>
</feature>
<feature type="transmembrane region" description="Helical" evidence="1">
    <location>
        <begin position="215"/>
        <end position="235"/>
    </location>
</feature>
<keyword evidence="3" id="KW-1185">Reference proteome</keyword>
<feature type="transmembrane region" description="Helical" evidence="1">
    <location>
        <begin position="149"/>
        <end position="168"/>
    </location>
</feature>
<dbReference type="OrthoDB" id="419711at2759"/>
<evidence type="ECO:0000313" key="2">
    <source>
        <dbReference type="EMBL" id="ORZ33817.1"/>
    </source>
</evidence>
<evidence type="ECO:0000256" key="1">
    <source>
        <dbReference type="SAM" id="Phobius"/>
    </source>
</evidence>
<feature type="transmembrane region" description="Helical" evidence="1">
    <location>
        <begin position="113"/>
        <end position="134"/>
    </location>
</feature>
<keyword evidence="1" id="KW-0812">Transmembrane</keyword>
<dbReference type="PANTHER" id="PTHR12242">
    <property type="entry name" value="OS02G0130600 PROTEIN-RELATED"/>
    <property type="match status" value="1"/>
</dbReference>
<proteinExistence type="predicted"/>
<evidence type="ECO:0008006" key="4">
    <source>
        <dbReference type="Google" id="ProtNLM"/>
    </source>
</evidence>
<feature type="transmembrane region" description="Helical" evidence="1">
    <location>
        <begin position="175"/>
        <end position="195"/>
    </location>
</feature>
<keyword evidence="1" id="KW-0472">Membrane</keyword>
<organism evidence="2 3">
    <name type="scientific">Catenaria anguillulae PL171</name>
    <dbReference type="NCBI Taxonomy" id="765915"/>
    <lineage>
        <taxon>Eukaryota</taxon>
        <taxon>Fungi</taxon>
        <taxon>Fungi incertae sedis</taxon>
        <taxon>Blastocladiomycota</taxon>
        <taxon>Blastocladiomycetes</taxon>
        <taxon>Blastocladiales</taxon>
        <taxon>Catenariaceae</taxon>
        <taxon>Catenaria</taxon>
    </lineage>
</organism>
<keyword evidence="1" id="KW-1133">Transmembrane helix</keyword>
<dbReference type="AlphaFoldDB" id="A0A1Y2HGV8"/>
<dbReference type="STRING" id="765915.A0A1Y2HGV8"/>
<protein>
    <recommendedName>
        <fullName evidence="4">FAR-17a/AIG1-like protein</fullName>
    </recommendedName>
</protein>
<feature type="transmembrane region" description="Helical" evidence="1">
    <location>
        <begin position="46"/>
        <end position="68"/>
    </location>
</feature>